<dbReference type="InterPro" id="IPR020563">
    <property type="entry name" value="X-over_junc_endoDNase_Mg_BS"/>
</dbReference>
<evidence type="ECO:0000256" key="8">
    <source>
        <dbReference type="ARBA" id="ARBA00022842"/>
    </source>
</evidence>
<feature type="active site" evidence="13">
    <location>
        <position position="140"/>
    </location>
</feature>
<feature type="binding site" evidence="13">
    <location>
        <position position="67"/>
    </location>
    <ligand>
        <name>Mg(2+)</name>
        <dbReference type="ChEBI" id="CHEBI:18420"/>
        <label>2</label>
    </ligand>
</feature>
<dbReference type="GO" id="GO:0005737">
    <property type="term" value="C:cytoplasm"/>
    <property type="evidence" value="ECO:0007669"/>
    <property type="project" value="UniProtKB-SubCell"/>
</dbReference>
<feature type="binding site" evidence="13">
    <location>
        <position position="140"/>
    </location>
    <ligand>
        <name>Mg(2+)</name>
        <dbReference type="ChEBI" id="CHEBI:18420"/>
        <label>1</label>
    </ligand>
</feature>
<dbReference type="HAMAP" id="MF_00034">
    <property type="entry name" value="RuvC"/>
    <property type="match status" value="1"/>
</dbReference>
<dbReference type="SUPFAM" id="SSF53098">
    <property type="entry name" value="Ribonuclease H-like"/>
    <property type="match status" value="1"/>
</dbReference>
<protein>
    <recommendedName>
        <fullName evidence="13 14">Crossover junction endodeoxyribonuclease RuvC</fullName>
        <ecNumber evidence="13 14">3.1.21.10</ecNumber>
    </recommendedName>
    <alternativeName>
        <fullName evidence="13">Holliday junction nuclease RuvC</fullName>
    </alternativeName>
    <alternativeName>
        <fullName evidence="13">Holliday junction resolvase RuvC</fullName>
    </alternativeName>
</protein>
<keyword evidence="5 13" id="KW-0255">Endonuclease</keyword>
<comment type="subunit">
    <text evidence="13">Homodimer which binds Holliday junction (HJ) DNA. The HJ becomes 2-fold symmetrical on binding to RuvC with unstacked arms; it has a different conformation from HJ DNA in complex with RuvA. In the full resolvosome a probable DNA-RuvA(4)-RuvB(12)-RuvC(2) complex forms which resolves the HJ.</text>
</comment>
<evidence type="ECO:0000256" key="4">
    <source>
        <dbReference type="ARBA" id="ARBA00022723"/>
    </source>
</evidence>
<gene>
    <name evidence="13 15" type="primary">ruvC</name>
    <name evidence="15" type="ORF">NCTC10723_00572</name>
</gene>
<evidence type="ECO:0000256" key="13">
    <source>
        <dbReference type="HAMAP-Rule" id="MF_00034"/>
    </source>
</evidence>
<dbReference type="GO" id="GO:0048476">
    <property type="term" value="C:Holliday junction resolvase complex"/>
    <property type="evidence" value="ECO:0007669"/>
    <property type="project" value="UniProtKB-UniRule"/>
</dbReference>
<evidence type="ECO:0000256" key="9">
    <source>
        <dbReference type="ARBA" id="ARBA00023125"/>
    </source>
</evidence>
<keyword evidence="9 13" id="KW-0238">DNA-binding</keyword>
<evidence type="ECO:0000256" key="7">
    <source>
        <dbReference type="ARBA" id="ARBA00022801"/>
    </source>
</evidence>
<feature type="binding site" evidence="13">
    <location>
        <position position="7"/>
    </location>
    <ligand>
        <name>Mg(2+)</name>
        <dbReference type="ChEBI" id="CHEBI:18420"/>
        <label>1</label>
    </ligand>
</feature>
<dbReference type="InterPro" id="IPR036397">
    <property type="entry name" value="RNaseH_sf"/>
</dbReference>
<dbReference type="PANTHER" id="PTHR30194">
    <property type="entry name" value="CROSSOVER JUNCTION ENDODEOXYRIBONUCLEASE RUVC"/>
    <property type="match status" value="1"/>
</dbReference>
<dbReference type="EC" id="3.1.21.10" evidence="13 14"/>
<keyword evidence="16" id="KW-1185">Reference proteome</keyword>
<dbReference type="PANTHER" id="PTHR30194:SF3">
    <property type="entry name" value="CROSSOVER JUNCTION ENDODEOXYRIBONUCLEASE RUVC"/>
    <property type="match status" value="1"/>
</dbReference>
<dbReference type="Pfam" id="PF02075">
    <property type="entry name" value="RuvC"/>
    <property type="match status" value="1"/>
</dbReference>
<comment type="catalytic activity">
    <reaction evidence="12 13">
        <text>Endonucleolytic cleavage at a junction such as a reciprocal single-stranded crossover between two homologous DNA duplexes (Holliday junction).</text>
        <dbReference type="EC" id="3.1.21.10"/>
    </reaction>
</comment>
<evidence type="ECO:0000256" key="12">
    <source>
        <dbReference type="ARBA" id="ARBA00029354"/>
    </source>
</evidence>
<dbReference type="EMBL" id="UGGU01000003">
    <property type="protein sequence ID" value="STO31132.1"/>
    <property type="molecule type" value="Genomic_DNA"/>
</dbReference>
<evidence type="ECO:0000256" key="14">
    <source>
        <dbReference type="NCBIfam" id="TIGR00228"/>
    </source>
</evidence>
<dbReference type="InterPro" id="IPR012337">
    <property type="entry name" value="RNaseH-like_sf"/>
</dbReference>
<dbReference type="PRINTS" id="PR00696">
    <property type="entry name" value="RSOLVASERUVC"/>
</dbReference>
<keyword evidence="8 13" id="KW-0460">Magnesium</keyword>
<dbReference type="CDD" id="cd16962">
    <property type="entry name" value="RuvC"/>
    <property type="match status" value="1"/>
</dbReference>
<evidence type="ECO:0000256" key="5">
    <source>
        <dbReference type="ARBA" id="ARBA00022759"/>
    </source>
</evidence>
<sequence length="192" mass="21471">MRILGIDPGTAIVGFSILDFENNKFNVIDYGCIYTDKNIPMEDRLCKIYSELTEIIKKYSPNEMAIEELFYFKNNKTVISVGQARGVIVLCGRQHNLAINHYTPLQVKTGITGYGKAEKKQIQLMVQRILGLPEIPKPDDAADALAIAITHINSKNSRIFGRELAGKLSSKNLPKTKLSVKEYRDLILNGGN</sequence>
<evidence type="ECO:0000256" key="1">
    <source>
        <dbReference type="ARBA" id="ARBA00009518"/>
    </source>
</evidence>
<dbReference type="NCBIfam" id="NF000711">
    <property type="entry name" value="PRK00039.2-1"/>
    <property type="match status" value="1"/>
</dbReference>
<keyword evidence="2 13" id="KW-0963">Cytoplasm</keyword>
<dbReference type="GO" id="GO:0000287">
    <property type="term" value="F:magnesium ion binding"/>
    <property type="evidence" value="ECO:0007669"/>
    <property type="project" value="UniProtKB-UniRule"/>
</dbReference>
<dbReference type="GO" id="GO:0008821">
    <property type="term" value="F:crossover junction DNA endonuclease activity"/>
    <property type="evidence" value="ECO:0007669"/>
    <property type="project" value="UniProtKB-UniRule"/>
</dbReference>
<comment type="similarity">
    <text evidence="1 13">Belongs to the RuvC family.</text>
</comment>
<keyword evidence="3 13" id="KW-0540">Nuclease</keyword>
<dbReference type="PROSITE" id="PS01321">
    <property type="entry name" value="RUVC"/>
    <property type="match status" value="1"/>
</dbReference>
<organism evidence="15 16">
    <name type="scientific">Fusobacterium necrogenes</name>
    <dbReference type="NCBI Taxonomy" id="858"/>
    <lineage>
        <taxon>Bacteria</taxon>
        <taxon>Fusobacteriati</taxon>
        <taxon>Fusobacteriota</taxon>
        <taxon>Fusobacteriia</taxon>
        <taxon>Fusobacteriales</taxon>
        <taxon>Fusobacteriaceae</taxon>
        <taxon>Fusobacterium</taxon>
    </lineage>
</organism>
<keyword evidence="7 13" id="KW-0378">Hydrolase</keyword>
<feature type="active site" evidence="13">
    <location>
        <position position="67"/>
    </location>
</feature>
<dbReference type="Gene3D" id="3.30.420.10">
    <property type="entry name" value="Ribonuclease H-like superfamily/Ribonuclease H"/>
    <property type="match status" value="1"/>
</dbReference>
<dbReference type="RefSeq" id="WP_115269158.1">
    <property type="nucleotide sequence ID" value="NZ_UGGU01000003.1"/>
</dbReference>
<dbReference type="AlphaFoldDB" id="A0A377GWI9"/>
<proteinExistence type="inferred from homology"/>
<evidence type="ECO:0000256" key="6">
    <source>
        <dbReference type="ARBA" id="ARBA00022763"/>
    </source>
</evidence>
<name>A0A377GWI9_9FUSO</name>
<keyword evidence="6 13" id="KW-0227">DNA damage</keyword>
<comment type="cofactor">
    <cofactor evidence="13">
        <name>Mg(2+)</name>
        <dbReference type="ChEBI" id="CHEBI:18420"/>
    </cofactor>
    <text evidence="13">Binds 2 Mg(2+) ion per subunit.</text>
</comment>
<reference evidence="15 16" key="1">
    <citation type="submission" date="2018-06" db="EMBL/GenBank/DDBJ databases">
        <authorList>
            <consortium name="Pathogen Informatics"/>
            <person name="Doyle S."/>
        </authorList>
    </citation>
    <scope>NUCLEOTIDE SEQUENCE [LARGE SCALE GENOMIC DNA]</scope>
    <source>
        <strain evidence="15 16">NCTC10723</strain>
    </source>
</reference>
<dbReference type="GO" id="GO:0006310">
    <property type="term" value="P:DNA recombination"/>
    <property type="evidence" value="ECO:0007669"/>
    <property type="project" value="UniProtKB-UniRule"/>
</dbReference>
<dbReference type="Proteomes" id="UP000255328">
    <property type="component" value="Unassembled WGS sequence"/>
</dbReference>
<dbReference type="NCBIfam" id="TIGR00228">
    <property type="entry name" value="ruvC"/>
    <property type="match status" value="1"/>
</dbReference>
<comment type="function">
    <text evidence="13">The RuvA-RuvB-RuvC complex processes Holliday junction (HJ) DNA during genetic recombination and DNA repair. Endonuclease that resolves HJ intermediates. Cleaves cruciform DNA by making single-stranded nicks across the HJ at symmetrical positions within the homologous arms, yielding a 5'-phosphate and a 3'-hydroxyl group; requires a central core of homology in the junction. The consensus cleavage sequence is 5'-(A/T)TT(C/G)-3'. Cleavage occurs on the 3'-side of the TT dinucleotide at the point of strand exchange. HJ branch migration catalyzed by RuvA-RuvB allows RuvC to scan DNA until it finds its consensus sequence, where it cleaves and resolves the cruciform DNA.</text>
</comment>
<keyword evidence="4 13" id="KW-0479">Metal-binding</keyword>
<evidence type="ECO:0000256" key="3">
    <source>
        <dbReference type="ARBA" id="ARBA00022722"/>
    </source>
</evidence>
<dbReference type="FunFam" id="3.30.420.10:FF:000002">
    <property type="entry name" value="Crossover junction endodeoxyribonuclease RuvC"/>
    <property type="match status" value="1"/>
</dbReference>
<keyword evidence="10 13" id="KW-0233">DNA recombination</keyword>
<evidence type="ECO:0000256" key="10">
    <source>
        <dbReference type="ARBA" id="ARBA00023172"/>
    </source>
</evidence>
<evidence type="ECO:0000256" key="11">
    <source>
        <dbReference type="ARBA" id="ARBA00023204"/>
    </source>
</evidence>
<evidence type="ECO:0000256" key="2">
    <source>
        <dbReference type="ARBA" id="ARBA00022490"/>
    </source>
</evidence>
<comment type="subcellular location">
    <subcellularLocation>
        <location evidence="13">Cytoplasm</location>
    </subcellularLocation>
</comment>
<evidence type="ECO:0000313" key="16">
    <source>
        <dbReference type="Proteomes" id="UP000255328"/>
    </source>
</evidence>
<dbReference type="GO" id="GO:0006281">
    <property type="term" value="P:DNA repair"/>
    <property type="evidence" value="ECO:0007669"/>
    <property type="project" value="UniProtKB-UniRule"/>
</dbReference>
<accession>A0A377GWI9</accession>
<dbReference type="InterPro" id="IPR002176">
    <property type="entry name" value="X-over_junc_endoDNase_RuvC"/>
</dbReference>
<dbReference type="GO" id="GO:0003677">
    <property type="term" value="F:DNA binding"/>
    <property type="evidence" value="ECO:0007669"/>
    <property type="project" value="UniProtKB-KW"/>
</dbReference>
<keyword evidence="11 13" id="KW-0234">DNA repair</keyword>
<feature type="active site" evidence="13">
    <location>
        <position position="7"/>
    </location>
</feature>
<dbReference type="OrthoDB" id="9805499at2"/>
<evidence type="ECO:0000313" key="15">
    <source>
        <dbReference type="EMBL" id="STO31132.1"/>
    </source>
</evidence>